<dbReference type="GeneID" id="24809815"/>
<dbReference type="InterPro" id="IPR045886">
    <property type="entry name" value="ThiF/MoeB/HesA"/>
</dbReference>
<dbReference type="KEGG" id="mvc:MSVAZ_1394"/>
<feature type="domain" description="THIF-type NAD/FAD binding fold" evidence="2">
    <location>
        <begin position="9"/>
        <end position="236"/>
    </location>
</feature>
<reference evidence="3 4" key="1">
    <citation type="submission" date="2014-07" db="EMBL/GenBank/DDBJ databases">
        <title>Methanogenic archaea and the global carbon cycle.</title>
        <authorList>
            <person name="Henriksen J.R."/>
            <person name="Luke J."/>
            <person name="Reinhart S."/>
            <person name="Benedict M.N."/>
            <person name="Youngblut N.D."/>
            <person name="Metcalf M.E."/>
            <person name="Whitaker R.J."/>
            <person name="Metcalf W.W."/>
        </authorList>
    </citation>
    <scope>NUCLEOTIDE SEQUENCE [LARGE SCALE GENOMIC DNA]</scope>
    <source>
        <strain evidence="3 4">Z-761</strain>
    </source>
</reference>
<dbReference type="RefSeq" id="WP_048119818.1">
    <property type="nucleotide sequence ID" value="NZ_CP009520.1"/>
</dbReference>
<name>A0A0E3Q4N3_9EURY</name>
<dbReference type="PATRIC" id="fig|1434123.4.peg.1660"/>
<dbReference type="GO" id="GO:0005737">
    <property type="term" value="C:cytoplasm"/>
    <property type="evidence" value="ECO:0007669"/>
    <property type="project" value="TreeGrafter"/>
</dbReference>
<dbReference type="PANTHER" id="PTHR10953:SF102">
    <property type="entry name" value="ADENYLYLTRANSFERASE AND SULFURTRANSFERASE MOCS3"/>
    <property type="match status" value="1"/>
</dbReference>
<dbReference type="CDD" id="cd00757">
    <property type="entry name" value="ThiF_MoeB_HesA_family"/>
    <property type="match status" value="1"/>
</dbReference>
<protein>
    <submittedName>
        <fullName evidence="3">Dinucleotide-utilizing enzymes involved in molybdopterin and thiamine biosynthesis family 2</fullName>
    </submittedName>
</protein>
<dbReference type="STRING" id="1434123.MSVAZ_1394"/>
<evidence type="ECO:0000313" key="4">
    <source>
        <dbReference type="Proteomes" id="UP000033096"/>
    </source>
</evidence>
<dbReference type="AlphaFoldDB" id="A0A0E3Q4N3"/>
<dbReference type="SUPFAM" id="SSF69572">
    <property type="entry name" value="Activating enzymes of the ubiquitin-like proteins"/>
    <property type="match status" value="1"/>
</dbReference>
<dbReference type="Pfam" id="PF00899">
    <property type="entry name" value="ThiF"/>
    <property type="match status" value="1"/>
</dbReference>
<dbReference type="HOGENOM" id="CLU_013325_10_4_2"/>
<accession>A0A0E3Q4N3</accession>
<proteinExistence type="inferred from homology"/>
<dbReference type="EMBL" id="CP009520">
    <property type="protein sequence ID" value="AKB43663.1"/>
    <property type="molecule type" value="Genomic_DNA"/>
</dbReference>
<dbReference type="GO" id="GO:0008641">
    <property type="term" value="F:ubiquitin-like modifier activating enzyme activity"/>
    <property type="evidence" value="ECO:0007669"/>
    <property type="project" value="InterPro"/>
</dbReference>
<evidence type="ECO:0000256" key="1">
    <source>
        <dbReference type="ARBA" id="ARBA00009919"/>
    </source>
</evidence>
<sequence>MEKYTAEKYTRQIMLFGEEGQEKLRKATVFVIGAGGLGSPVSTYLAVAGVGKIILADFDSVELSNLNRQFLHHEKDVGREKTTSAEEKLLSLNPEIKVETIKEKITAENAGSIVPPCDIIIDALDNFDTRHVLNRLAVERNIPLVHGAVSGYRGQATTVIPGKTPCLCCIFPTSFKKEVFPVLGTTPGVIGTIQANEAIKYLTGQGELLENRLLLWDGLSCSFSELKINKSENCPVCGVNKRK</sequence>
<dbReference type="PANTHER" id="PTHR10953">
    <property type="entry name" value="UBIQUITIN-ACTIVATING ENZYME E1"/>
    <property type="match status" value="1"/>
</dbReference>
<organism evidence="3 4">
    <name type="scientific">Methanosarcina vacuolata Z-761</name>
    <dbReference type="NCBI Taxonomy" id="1434123"/>
    <lineage>
        <taxon>Archaea</taxon>
        <taxon>Methanobacteriati</taxon>
        <taxon>Methanobacteriota</taxon>
        <taxon>Stenosarchaea group</taxon>
        <taxon>Methanomicrobia</taxon>
        <taxon>Methanosarcinales</taxon>
        <taxon>Methanosarcinaceae</taxon>
        <taxon>Methanosarcina</taxon>
    </lineage>
</organism>
<dbReference type="Proteomes" id="UP000033096">
    <property type="component" value="Chromosome"/>
</dbReference>
<dbReference type="InterPro" id="IPR000594">
    <property type="entry name" value="ThiF_NAD_FAD-bd"/>
</dbReference>
<comment type="similarity">
    <text evidence="1">Belongs to the HesA/MoeB/ThiF family.</text>
</comment>
<dbReference type="Gene3D" id="3.40.50.720">
    <property type="entry name" value="NAD(P)-binding Rossmann-like Domain"/>
    <property type="match status" value="1"/>
</dbReference>
<evidence type="ECO:0000259" key="2">
    <source>
        <dbReference type="Pfam" id="PF00899"/>
    </source>
</evidence>
<dbReference type="InterPro" id="IPR035985">
    <property type="entry name" value="Ubiquitin-activating_enz"/>
</dbReference>
<dbReference type="GO" id="GO:0004792">
    <property type="term" value="F:thiosulfate-cyanide sulfurtransferase activity"/>
    <property type="evidence" value="ECO:0007669"/>
    <property type="project" value="TreeGrafter"/>
</dbReference>
<evidence type="ECO:0000313" key="3">
    <source>
        <dbReference type="EMBL" id="AKB43663.1"/>
    </source>
</evidence>
<dbReference type="GO" id="GO:0016779">
    <property type="term" value="F:nucleotidyltransferase activity"/>
    <property type="evidence" value="ECO:0007669"/>
    <property type="project" value="TreeGrafter"/>
</dbReference>
<dbReference type="FunFam" id="3.40.50.720:FF:000080">
    <property type="entry name" value="Thiazole biosynthesis adenylyltransferase ThiF"/>
    <property type="match status" value="1"/>
</dbReference>
<keyword evidence="4" id="KW-1185">Reference proteome</keyword>
<gene>
    <name evidence="3" type="ORF">MSVAZ_1394</name>
</gene>